<reference evidence="4 5" key="1">
    <citation type="journal article" date="2019" name="Sci. Rep.">
        <title>Orb-weaving spider Araneus ventricosus genome elucidates the spidroin gene catalogue.</title>
        <authorList>
            <person name="Kono N."/>
            <person name="Nakamura H."/>
            <person name="Ohtoshi R."/>
            <person name="Moran D.A.P."/>
            <person name="Shinohara A."/>
            <person name="Yoshida Y."/>
            <person name="Fujiwara M."/>
            <person name="Mori M."/>
            <person name="Tomita M."/>
            <person name="Arakawa K."/>
        </authorList>
    </citation>
    <scope>NUCLEOTIDE SEQUENCE [LARGE SCALE GENOMIC DNA]</scope>
</reference>
<keyword evidence="5" id="KW-1185">Reference proteome</keyword>
<evidence type="ECO:0000313" key="5">
    <source>
        <dbReference type="Proteomes" id="UP000499080"/>
    </source>
</evidence>
<protein>
    <submittedName>
        <fullName evidence="4">Nucleic-acid-binding protein from transposon X-element</fullName>
    </submittedName>
</protein>
<feature type="region of interest" description="Disordered" evidence="1">
    <location>
        <begin position="109"/>
        <end position="181"/>
    </location>
</feature>
<dbReference type="EMBL" id="BGPR01031698">
    <property type="protein sequence ID" value="GBO04901.1"/>
    <property type="molecule type" value="Genomic_DNA"/>
</dbReference>
<name>A0A4Y2TXW6_ARAVE</name>
<evidence type="ECO:0000256" key="1">
    <source>
        <dbReference type="SAM" id="MobiDB-lite"/>
    </source>
</evidence>
<accession>A0A4Y2TXW6</accession>
<evidence type="ECO:0000259" key="2">
    <source>
        <dbReference type="SMART" id="SM00343"/>
    </source>
</evidence>
<proteinExistence type="predicted"/>
<organism evidence="4 5">
    <name type="scientific">Araneus ventricosus</name>
    <name type="common">Orbweaver spider</name>
    <name type="synonym">Epeira ventricosa</name>
    <dbReference type="NCBI Taxonomy" id="182803"/>
    <lineage>
        <taxon>Eukaryota</taxon>
        <taxon>Metazoa</taxon>
        <taxon>Ecdysozoa</taxon>
        <taxon>Arthropoda</taxon>
        <taxon>Chelicerata</taxon>
        <taxon>Arachnida</taxon>
        <taxon>Araneae</taxon>
        <taxon>Araneomorphae</taxon>
        <taxon>Entelegynae</taxon>
        <taxon>Araneoidea</taxon>
        <taxon>Araneidae</taxon>
        <taxon>Araneus</taxon>
    </lineage>
</organism>
<dbReference type="SMART" id="SM00343">
    <property type="entry name" value="ZnF_C2HC"/>
    <property type="match status" value="2"/>
</dbReference>
<feature type="domain" description="CCHC-type" evidence="2">
    <location>
        <begin position="331"/>
        <end position="347"/>
    </location>
</feature>
<dbReference type="Pfam" id="PF07530">
    <property type="entry name" value="PRE_C2HC"/>
    <property type="match status" value="1"/>
</dbReference>
<evidence type="ECO:0000259" key="3">
    <source>
        <dbReference type="SMART" id="SM00596"/>
    </source>
</evidence>
<sequence length="510" mass="58081">MSGDSEQAKRVCVEGDAMITDEEAASIASHNKCQEKRGNEEEAYYIQQQITYVLKLGETITNRTVKSDTDQGRLDDLRRQGHDLSAKLQHIQGIIRNYSDCLFPNSCPFSTKRDGKQNSKNENPATSPRRKQKNKSRPISVDTEITTQNKFEILNQISENEVNTETQTSSNEKQETNPPIPPLMLKYVNNYEEILKAIHDKFGINNNKLGDGVIKVYPDSIEMHKNIQQFCKENEYEYHVITPKNERPFRVVFKGLGLEYDTEKLKSILSNLGFQVFKAVRLTQQRNRQPLTFYLVELAKTPNVENIYKVNRIGFLKTEVEEFRARKQITQCFNCNGFGHSATGCGYRPRCLKCEGAHRTNQCSIKEKVENPKCINCGKIGHVAAYPGCEKFPKLEKTQQNKTNTPRPFTSNRSIFKENVSFSQLFKTQKQQPTTAHTSVSESPNINNQEIAAIKNDLTVIFSTLREIQKIFSEIPGLFQLTQALNTTADPSEKVTTLVRHLTQSVKIPG</sequence>
<dbReference type="SMART" id="SM00596">
    <property type="entry name" value="PRE_C2HC"/>
    <property type="match status" value="1"/>
</dbReference>
<dbReference type="GO" id="GO:0003676">
    <property type="term" value="F:nucleic acid binding"/>
    <property type="evidence" value="ECO:0007669"/>
    <property type="project" value="InterPro"/>
</dbReference>
<dbReference type="InterPro" id="IPR001878">
    <property type="entry name" value="Znf_CCHC"/>
</dbReference>
<feature type="domain" description="CCHC-type" evidence="2">
    <location>
        <begin position="373"/>
        <end position="391"/>
    </location>
</feature>
<evidence type="ECO:0000313" key="4">
    <source>
        <dbReference type="EMBL" id="GBO04901.1"/>
    </source>
</evidence>
<dbReference type="GO" id="GO:0008270">
    <property type="term" value="F:zinc ion binding"/>
    <property type="evidence" value="ECO:0007669"/>
    <property type="project" value="InterPro"/>
</dbReference>
<feature type="domain" description="Pre-C2HC" evidence="3">
    <location>
        <begin position="262"/>
        <end position="330"/>
    </location>
</feature>
<dbReference type="InterPro" id="IPR006579">
    <property type="entry name" value="Pre_C2HC_dom"/>
</dbReference>
<dbReference type="OrthoDB" id="6437260at2759"/>
<gene>
    <name evidence="4" type="primary">ORF1_109</name>
    <name evidence="4" type="ORF">AVEN_187382_1</name>
</gene>
<feature type="compositionally biased region" description="Polar residues" evidence="1">
    <location>
        <begin position="143"/>
        <end position="171"/>
    </location>
</feature>
<dbReference type="Proteomes" id="UP000499080">
    <property type="component" value="Unassembled WGS sequence"/>
</dbReference>
<comment type="caution">
    <text evidence="4">The sequence shown here is derived from an EMBL/GenBank/DDBJ whole genome shotgun (WGS) entry which is preliminary data.</text>
</comment>
<dbReference type="AlphaFoldDB" id="A0A4Y2TXW6"/>